<sequence>LGVERGIKPSKKPRPEDTNIFLRHDVANPTLDYSKTEIFRVQSLAPPAKPITSPVSDAWYPTLALLMLSIGLVVTASFFITLRFLSIELYLLGDGWLLLSGEVYEVSSADSLEIPQQVNYEATSSKRNRCLAKELITGGVASVFLLVFMSDFRNRSTGSQSFAKKK</sequence>
<comment type="subcellular location">
    <subcellularLocation>
        <location evidence="1">Membrane</location>
        <topology evidence="1">Multi-pass membrane protein</topology>
    </subcellularLocation>
</comment>
<evidence type="ECO:0000256" key="3">
    <source>
        <dbReference type="ARBA" id="ARBA00022692"/>
    </source>
</evidence>
<evidence type="ECO:0000256" key="5">
    <source>
        <dbReference type="ARBA" id="ARBA00023136"/>
    </source>
</evidence>
<dbReference type="GO" id="GO:0006487">
    <property type="term" value="P:protein N-linked glycosylation"/>
    <property type="evidence" value="ECO:0007669"/>
    <property type="project" value="UniProtKB-UniRule"/>
</dbReference>
<keyword evidence="3 6" id="KW-0812">Transmembrane</keyword>
<evidence type="ECO:0000313" key="7">
    <source>
        <dbReference type="EMBL" id="MBA0844261.1"/>
    </source>
</evidence>
<evidence type="ECO:0000256" key="1">
    <source>
        <dbReference type="ARBA" id="ARBA00004141"/>
    </source>
</evidence>
<evidence type="ECO:0000256" key="6">
    <source>
        <dbReference type="SAM" id="Phobius"/>
    </source>
</evidence>
<protein>
    <submittedName>
        <fullName evidence="7">Uncharacterized protein</fullName>
    </submittedName>
</protein>
<comment type="caution">
    <text evidence="7">The sequence shown here is derived from an EMBL/GenBank/DDBJ whole genome shotgun (WGS) entry which is preliminary data.</text>
</comment>
<dbReference type="PANTHER" id="PTHR13636">
    <property type="entry name" value="TRANSMEMBRANE PROTEIN 258"/>
    <property type="match status" value="1"/>
</dbReference>
<accession>A0A7J9KCZ7</accession>
<feature type="non-terminal residue" evidence="7">
    <location>
        <position position="1"/>
    </location>
</feature>
<keyword evidence="5 6" id="KW-0472">Membrane</keyword>
<dbReference type="EMBL" id="JABFAE010000013">
    <property type="protein sequence ID" value="MBA0844261.1"/>
    <property type="molecule type" value="Genomic_DNA"/>
</dbReference>
<feature type="transmembrane region" description="Helical" evidence="6">
    <location>
        <begin position="58"/>
        <end position="82"/>
    </location>
</feature>
<organism evidence="7 8">
    <name type="scientific">Gossypium armourianum</name>
    <dbReference type="NCBI Taxonomy" id="34283"/>
    <lineage>
        <taxon>Eukaryota</taxon>
        <taxon>Viridiplantae</taxon>
        <taxon>Streptophyta</taxon>
        <taxon>Embryophyta</taxon>
        <taxon>Tracheophyta</taxon>
        <taxon>Spermatophyta</taxon>
        <taxon>Magnoliopsida</taxon>
        <taxon>eudicotyledons</taxon>
        <taxon>Gunneridae</taxon>
        <taxon>Pentapetalae</taxon>
        <taxon>rosids</taxon>
        <taxon>malvids</taxon>
        <taxon>Malvales</taxon>
        <taxon>Malvaceae</taxon>
        <taxon>Malvoideae</taxon>
        <taxon>Gossypium</taxon>
    </lineage>
</organism>
<evidence type="ECO:0000256" key="4">
    <source>
        <dbReference type="ARBA" id="ARBA00022989"/>
    </source>
</evidence>
<evidence type="ECO:0000256" key="2">
    <source>
        <dbReference type="ARBA" id="ARBA00009825"/>
    </source>
</evidence>
<dbReference type="Proteomes" id="UP000593575">
    <property type="component" value="Unassembled WGS sequence"/>
</dbReference>
<dbReference type="InterPro" id="IPR007915">
    <property type="entry name" value="TMEM258/Ost5"/>
</dbReference>
<proteinExistence type="inferred from homology"/>
<name>A0A7J9KCZ7_9ROSI</name>
<dbReference type="AlphaFoldDB" id="A0A7J9KCZ7"/>
<comment type="similarity">
    <text evidence="2">Belongs to the OST5 family.</text>
</comment>
<reference evidence="7 8" key="1">
    <citation type="journal article" date="2019" name="Genome Biol. Evol.">
        <title>Insights into the evolution of the New World diploid cottons (Gossypium, subgenus Houzingenia) based on genome sequencing.</title>
        <authorList>
            <person name="Grover C.E."/>
            <person name="Arick M.A. 2nd"/>
            <person name="Thrash A."/>
            <person name="Conover J.L."/>
            <person name="Sanders W.S."/>
            <person name="Peterson D.G."/>
            <person name="Frelichowski J.E."/>
            <person name="Scheffler J.A."/>
            <person name="Scheffler B.E."/>
            <person name="Wendel J.F."/>
        </authorList>
    </citation>
    <scope>NUCLEOTIDE SEQUENCE [LARGE SCALE GENOMIC DNA]</scope>
    <source>
        <strain evidence="7">6</strain>
        <tissue evidence="7">Leaf</tissue>
    </source>
</reference>
<keyword evidence="4 6" id="KW-1133">Transmembrane helix</keyword>
<gene>
    <name evidence="7" type="ORF">Goarm_001369</name>
</gene>
<feature type="non-terminal residue" evidence="7">
    <location>
        <position position="166"/>
    </location>
</feature>
<feature type="transmembrane region" description="Helical" evidence="6">
    <location>
        <begin position="135"/>
        <end position="152"/>
    </location>
</feature>
<evidence type="ECO:0000313" key="8">
    <source>
        <dbReference type="Proteomes" id="UP000593575"/>
    </source>
</evidence>
<keyword evidence="8" id="KW-1185">Reference proteome</keyword>
<dbReference type="GO" id="GO:0008250">
    <property type="term" value="C:oligosaccharyltransferase complex"/>
    <property type="evidence" value="ECO:0007669"/>
    <property type="project" value="UniProtKB-UniRule"/>
</dbReference>